<dbReference type="EMBL" id="SRQM01001112">
    <property type="protein sequence ID" value="KAG6103700.1"/>
    <property type="molecule type" value="Genomic_DNA"/>
</dbReference>
<evidence type="ECO:0000256" key="3">
    <source>
        <dbReference type="ARBA" id="ARBA00022679"/>
    </source>
</evidence>
<evidence type="ECO:0000313" key="10">
    <source>
        <dbReference type="Proteomes" id="UP000732380"/>
    </source>
</evidence>
<dbReference type="Proteomes" id="UP000732380">
    <property type="component" value="Unassembled WGS sequence"/>
</dbReference>
<evidence type="ECO:0000256" key="5">
    <source>
        <dbReference type="ARBA" id="ARBA00022777"/>
    </source>
</evidence>
<evidence type="ECO:0000256" key="6">
    <source>
        <dbReference type="ARBA" id="ARBA00022840"/>
    </source>
</evidence>
<keyword evidence="2" id="KW-0723">Serine/threonine-protein kinase</keyword>
<dbReference type="InterPro" id="IPR051334">
    <property type="entry name" value="SRPK"/>
</dbReference>
<comment type="catalytic activity">
    <reaction evidence="8">
        <text>L-seryl-[protein] + ATP = O-phospho-L-seryl-[protein] + ADP + H(+)</text>
        <dbReference type="Rhea" id="RHEA:17989"/>
        <dbReference type="Rhea" id="RHEA-COMP:9863"/>
        <dbReference type="Rhea" id="RHEA-COMP:11604"/>
        <dbReference type="ChEBI" id="CHEBI:15378"/>
        <dbReference type="ChEBI" id="CHEBI:29999"/>
        <dbReference type="ChEBI" id="CHEBI:30616"/>
        <dbReference type="ChEBI" id="CHEBI:83421"/>
        <dbReference type="ChEBI" id="CHEBI:456216"/>
        <dbReference type="EC" id="2.7.11.1"/>
    </reaction>
</comment>
<dbReference type="Gene3D" id="3.30.200.20">
    <property type="entry name" value="Phosphorylase Kinase, domain 1"/>
    <property type="match status" value="1"/>
</dbReference>
<reference evidence="9 10" key="1">
    <citation type="journal article" date="2020" name="bioRxiv">
        <title>Whole genome comparisons of ergot fungi reveals the divergence and evolution of species within the genus Claviceps are the result of varying mechanisms driving genome evolution and host range expansion.</title>
        <authorList>
            <person name="Wyka S.A."/>
            <person name="Mondo S.J."/>
            <person name="Liu M."/>
            <person name="Dettman J."/>
            <person name="Nalam V."/>
            <person name="Broders K.D."/>
        </authorList>
    </citation>
    <scope>NUCLEOTIDE SEQUENCE [LARGE SCALE GENOMIC DNA]</scope>
    <source>
        <strain evidence="9 10">LM576</strain>
    </source>
</reference>
<sequence length="84" mass="9643">MANLVRSILAIARGRLSRLVVPRSQQSPSPKLYPRQNFAEEEQDYKHGGYHPVSLGDTFDSKRYTILRKLGYGEHSTVWLARDL</sequence>
<dbReference type="GO" id="GO:0005524">
    <property type="term" value="F:ATP binding"/>
    <property type="evidence" value="ECO:0007669"/>
    <property type="project" value="UniProtKB-KW"/>
</dbReference>
<keyword evidence="6" id="KW-0067">ATP-binding</keyword>
<dbReference type="PANTHER" id="PTHR47634">
    <property type="entry name" value="PROTEIN KINASE DOMAIN-CONTAINING PROTEIN-RELATED"/>
    <property type="match status" value="1"/>
</dbReference>
<evidence type="ECO:0000256" key="4">
    <source>
        <dbReference type="ARBA" id="ARBA00022741"/>
    </source>
</evidence>
<evidence type="ECO:0000256" key="2">
    <source>
        <dbReference type="ARBA" id="ARBA00022527"/>
    </source>
</evidence>
<accession>A0A9P7PV48</accession>
<dbReference type="GO" id="GO:0005737">
    <property type="term" value="C:cytoplasm"/>
    <property type="evidence" value="ECO:0007669"/>
    <property type="project" value="TreeGrafter"/>
</dbReference>
<evidence type="ECO:0000256" key="1">
    <source>
        <dbReference type="ARBA" id="ARBA00012513"/>
    </source>
</evidence>
<dbReference type="GO" id="GO:0005634">
    <property type="term" value="C:nucleus"/>
    <property type="evidence" value="ECO:0007669"/>
    <property type="project" value="TreeGrafter"/>
</dbReference>
<keyword evidence="10" id="KW-1185">Reference proteome</keyword>
<dbReference type="EC" id="2.7.11.1" evidence="1"/>
<organism evidence="9 10">
    <name type="scientific">Claviceps humidiphila</name>
    <dbReference type="NCBI Taxonomy" id="1294629"/>
    <lineage>
        <taxon>Eukaryota</taxon>
        <taxon>Fungi</taxon>
        <taxon>Dikarya</taxon>
        <taxon>Ascomycota</taxon>
        <taxon>Pezizomycotina</taxon>
        <taxon>Sordariomycetes</taxon>
        <taxon>Hypocreomycetidae</taxon>
        <taxon>Hypocreales</taxon>
        <taxon>Clavicipitaceae</taxon>
        <taxon>Claviceps</taxon>
    </lineage>
</organism>
<dbReference type="AlphaFoldDB" id="A0A9P7PV48"/>
<protein>
    <recommendedName>
        <fullName evidence="1">non-specific serine/threonine protein kinase</fullName>
        <ecNumber evidence="1">2.7.11.1</ecNumber>
    </recommendedName>
</protein>
<proteinExistence type="predicted"/>
<comment type="catalytic activity">
    <reaction evidence="7">
        <text>L-threonyl-[protein] + ATP = O-phospho-L-threonyl-[protein] + ADP + H(+)</text>
        <dbReference type="Rhea" id="RHEA:46608"/>
        <dbReference type="Rhea" id="RHEA-COMP:11060"/>
        <dbReference type="Rhea" id="RHEA-COMP:11605"/>
        <dbReference type="ChEBI" id="CHEBI:15378"/>
        <dbReference type="ChEBI" id="CHEBI:30013"/>
        <dbReference type="ChEBI" id="CHEBI:30616"/>
        <dbReference type="ChEBI" id="CHEBI:61977"/>
        <dbReference type="ChEBI" id="CHEBI:456216"/>
        <dbReference type="EC" id="2.7.11.1"/>
    </reaction>
</comment>
<keyword evidence="4" id="KW-0547">Nucleotide-binding</keyword>
<gene>
    <name evidence="9" type="ORF">E4U13_000471</name>
</gene>
<name>A0A9P7PV48_9HYPO</name>
<evidence type="ECO:0000256" key="7">
    <source>
        <dbReference type="ARBA" id="ARBA00047899"/>
    </source>
</evidence>
<keyword evidence="5" id="KW-0418">Kinase</keyword>
<feature type="non-terminal residue" evidence="9">
    <location>
        <position position="84"/>
    </location>
</feature>
<dbReference type="GO" id="GO:0004674">
    <property type="term" value="F:protein serine/threonine kinase activity"/>
    <property type="evidence" value="ECO:0007669"/>
    <property type="project" value="UniProtKB-KW"/>
</dbReference>
<evidence type="ECO:0000256" key="8">
    <source>
        <dbReference type="ARBA" id="ARBA00048679"/>
    </source>
</evidence>
<dbReference type="GO" id="GO:0000245">
    <property type="term" value="P:spliceosomal complex assembly"/>
    <property type="evidence" value="ECO:0007669"/>
    <property type="project" value="TreeGrafter"/>
</dbReference>
<evidence type="ECO:0000313" key="9">
    <source>
        <dbReference type="EMBL" id="KAG6103700.1"/>
    </source>
</evidence>
<comment type="caution">
    <text evidence="9">The sequence shown here is derived from an EMBL/GenBank/DDBJ whole genome shotgun (WGS) entry which is preliminary data.</text>
</comment>
<keyword evidence="3" id="KW-0808">Transferase</keyword>
<dbReference type="PANTHER" id="PTHR47634:SF9">
    <property type="entry name" value="PROTEIN KINASE DOMAIN-CONTAINING PROTEIN-RELATED"/>
    <property type="match status" value="1"/>
</dbReference>
<dbReference type="GO" id="GO:0050684">
    <property type="term" value="P:regulation of mRNA processing"/>
    <property type="evidence" value="ECO:0007669"/>
    <property type="project" value="TreeGrafter"/>
</dbReference>